<evidence type="ECO:0000313" key="3">
    <source>
        <dbReference type="Proteomes" id="UP001141434"/>
    </source>
</evidence>
<keyword evidence="3" id="KW-1185">Reference proteome</keyword>
<protein>
    <submittedName>
        <fullName evidence="2">Uncharacterized protein</fullName>
    </submittedName>
</protein>
<feature type="compositionally biased region" description="Polar residues" evidence="1">
    <location>
        <begin position="66"/>
        <end position="84"/>
    </location>
</feature>
<feature type="compositionally biased region" description="Polar residues" evidence="1">
    <location>
        <begin position="381"/>
        <end position="393"/>
    </location>
</feature>
<gene>
    <name evidence="2" type="ORF">NUU61_007977</name>
</gene>
<feature type="compositionally biased region" description="Polar residues" evidence="1">
    <location>
        <begin position="621"/>
        <end position="635"/>
    </location>
</feature>
<feature type="region of interest" description="Disordered" evidence="1">
    <location>
        <begin position="66"/>
        <end position="90"/>
    </location>
</feature>
<dbReference type="GeneID" id="81397671"/>
<dbReference type="EMBL" id="JAPMSZ010000010">
    <property type="protein sequence ID" value="KAJ5086670.1"/>
    <property type="molecule type" value="Genomic_DNA"/>
</dbReference>
<evidence type="ECO:0000313" key="2">
    <source>
        <dbReference type="EMBL" id="KAJ5086670.1"/>
    </source>
</evidence>
<comment type="caution">
    <text evidence="2">The sequence shown here is derived from an EMBL/GenBank/DDBJ whole genome shotgun (WGS) entry which is preliminary data.</text>
</comment>
<feature type="compositionally biased region" description="Basic and acidic residues" evidence="1">
    <location>
        <begin position="516"/>
        <end position="535"/>
    </location>
</feature>
<feature type="region of interest" description="Disordered" evidence="1">
    <location>
        <begin position="283"/>
        <end position="394"/>
    </location>
</feature>
<feature type="region of interest" description="Disordered" evidence="1">
    <location>
        <begin position="1"/>
        <end position="27"/>
    </location>
</feature>
<name>A0A9W9JYY8_9EURO</name>
<dbReference type="Proteomes" id="UP001141434">
    <property type="component" value="Unassembled WGS sequence"/>
</dbReference>
<feature type="compositionally biased region" description="Low complexity" evidence="1">
    <location>
        <begin position="602"/>
        <end position="616"/>
    </location>
</feature>
<feature type="compositionally biased region" description="Low complexity" evidence="1">
    <location>
        <begin position="575"/>
        <end position="594"/>
    </location>
</feature>
<feature type="region of interest" description="Disordered" evidence="1">
    <location>
        <begin position="125"/>
        <end position="166"/>
    </location>
</feature>
<evidence type="ECO:0000256" key="1">
    <source>
        <dbReference type="SAM" id="MobiDB-lite"/>
    </source>
</evidence>
<feature type="region of interest" description="Disordered" evidence="1">
    <location>
        <begin position="195"/>
        <end position="227"/>
    </location>
</feature>
<feature type="compositionally biased region" description="Basic and acidic residues" evidence="1">
    <location>
        <begin position="481"/>
        <end position="492"/>
    </location>
</feature>
<feature type="region of interest" description="Disordered" evidence="1">
    <location>
        <begin position="440"/>
        <end position="660"/>
    </location>
</feature>
<feature type="compositionally biased region" description="Low complexity" evidence="1">
    <location>
        <begin position="329"/>
        <end position="339"/>
    </location>
</feature>
<accession>A0A9W9JYY8</accession>
<feature type="compositionally biased region" description="Basic and acidic residues" evidence="1">
    <location>
        <begin position="443"/>
        <end position="462"/>
    </location>
</feature>
<feature type="compositionally biased region" description="Polar residues" evidence="1">
    <location>
        <begin position="143"/>
        <end position="153"/>
    </location>
</feature>
<reference evidence="2" key="2">
    <citation type="journal article" date="2023" name="IMA Fungus">
        <title>Comparative genomic study of the Penicillium genus elucidates a diverse pangenome and 15 lateral gene transfer events.</title>
        <authorList>
            <person name="Petersen C."/>
            <person name="Sorensen T."/>
            <person name="Nielsen M.R."/>
            <person name="Sondergaard T.E."/>
            <person name="Sorensen J.L."/>
            <person name="Fitzpatrick D.A."/>
            <person name="Frisvad J.C."/>
            <person name="Nielsen K.L."/>
        </authorList>
    </citation>
    <scope>NUCLEOTIDE SEQUENCE</scope>
    <source>
        <strain evidence="2">IBT 34128</strain>
    </source>
</reference>
<sequence>MDNDPALPQAQECGNTDSGPENSFSFTPIKTLQALPRLWDRKPSTPFRAGQTSRKLWKRFRSLTGMASAQHSTAADQGPPSNINAPGAPEHLRGVKRLCVDFSDAEVSTDSGLQQLGRSFLETKWESGASRKRRKMPDVYDETLQTGTSSQPGDSVDDVGGNKISNDLDVSNEMAISASPRPLHFLQEHSKTTIYNDGSDLENQEATGFGAKTPEDQESRPADNGQRVMIDAGKGEKGEMVPDTMQDLTQEQEGTLVRSALRSSLDGEDAELLNDFLSKAKAKRAAKAALVSTQDAQEVEKSSSPEESPESECATPRSRRALEDLDANSPSPVKVPVSPGKGGLAPVADAQEDVVSKDPQDDEPAPASPACRRSTRAKAPPSTNAAPGRNTISLRRAKGTEFVFLQRTEAQELALATKRNTRRNKGNSILPKFVLEILAQQSTEKDPSTDSSERADRSDRKGPGSRRPAGPRKTVSWNEARLVEYEDTRLNPEEEEEGDSCKSDVGGASRLRSSAKRSDKKTASSRRSQETRDADSGAGGLTAPAPTPPRSRRMRHLGDSGTMGSGTPVKTGRGTSKPPAASAPVAASGPSTPTKSRRKLVPKSPSSSLLPAPASKGDQPFVSSIPTRSTKSAGESSKRKSMLQVSAGSTPMPRRVRARS</sequence>
<dbReference type="AlphaFoldDB" id="A0A9W9JYY8"/>
<feature type="compositionally biased region" description="Polar residues" evidence="1">
    <location>
        <begin position="12"/>
        <end position="27"/>
    </location>
</feature>
<proteinExistence type="predicted"/>
<dbReference type="OrthoDB" id="4207369at2759"/>
<organism evidence="2 3">
    <name type="scientific">Penicillium alfredii</name>
    <dbReference type="NCBI Taxonomy" id="1506179"/>
    <lineage>
        <taxon>Eukaryota</taxon>
        <taxon>Fungi</taxon>
        <taxon>Dikarya</taxon>
        <taxon>Ascomycota</taxon>
        <taxon>Pezizomycotina</taxon>
        <taxon>Eurotiomycetes</taxon>
        <taxon>Eurotiomycetidae</taxon>
        <taxon>Eurotiales</taxon>
        <taxon>Aspergillaceae</taxon>
        <taxon>Penicillium</taxon>
    </lineage>
</organism>
<dbReference type="RefSeq" id="XP_056508795.1">
    <property type="nucleotide sequence ID" value="XM_056658502.1"/>
</dbReference>
<reference evidence="2" key="1">
    <citation type="submission" date="2022-11" db="EMBL/GenBank/DDBJ databases">
        <authorList>
            <person name="Petersen C."/>
        </authorList>
    </citation>
    <scope>NUCLEOTIDE SEQUENCE</scope>
    <source>
        <strain evidence="2">IBT 34128</strain>
    </source>
</reference>